<evidence type="ECO:0000256" key="15">
    <source>
        <dbReference type="ARBA" id="ARBA00023136"/>
    </source>
</evidence>
<dbReference type="EMBL" id="MT631594">
    <property type="protein sequence ID" value="QNO54823.1"/>
    <property type="molecule type" value="Genomic_DNA"/>
</dbReference>
<evidence type="ECO:0000256" key="8">
    <source>
        <dbReference type="ARBA" id="ARBA00022563"/>
    </source>
</evidence>
<feature type="transmembrane region" description="Helical" evidence="19">
    <location>
        <begin position="33"/>
        <end position="66"/>
    </location>
</feature>
<dbReference type="PIRSF" id="PIRSF006530">
    <property type="entry name" value="MtrC"/>
    <property type="match status" value="1"/>
</dbReference>
<keyword evidence="11 19" id="KW-0812">Transmembrane</keyword>
<keyword evidence="8 19" id="KW-0554">One-carbon metabolism</keyword>
<feature type="transmembrane region" description="Helical" evidence="19">
    <location>
        <begin position="188"/>
        <end position="210"/>
    </location>
</feature>
<evidence type="ECO:0000313" key="20">
    <source>
        <dbReference type="EMBL" id="QNO54823.1"/>
    </source>
</evidence>
<dbReference type="GO" id="GO:0030269">
    <property type="term" value="F:tetrahydromethanopterin S-methyltransferase activity"/>
    <property type="evidence" value="ECO:0007669"/>
    <property type="project" value="UniProtKB-UniRule"/>
</dbReference>
<evidence type="ECO:0000256" key="10">
    <source>
        <dbReference type="ARBA" id="ARBA00022679"/>
    </source>
</evidence>
<protein>
    <recommendedName>
        <fullName evidence="6 19">Tetrahydromethanopterin S-methyltransferase subunit C</fullName>
        <ecNumber evidence="18 19">7.2.1.4</ecNumber>
    </recommendedName>
    <alternativeName>
        <fullName evidence="16 19">N5-methyltetrahydromethanopterin--coenzyme M methyltransferase subunit C</fullName>
    </alternativeName>
</protein>
<keyword evidence="14 19" id="KW-0484">Methanogenesis</keyword>
<keyword evidence="7 19" id="KW-1003">Cell membrane</keyword>
<dbReference type="UniPathway" id="UPA00640">
    <property type="reaction ID" value="UER00698"/>
</dbReference>
<feature type="transmembrane region" description="Helical" evidence="19">
    <location>
        <begin position="251"/>
        <end position="268"/>
    </location>
</feature>
<evidence type="ECO:0000256" key="13">
    <source>
        <dbReference type="ARBA" id="ARBA00022989"/>
    </source>
</evidence>
<evidence type="ECO:0000256" key="4">
    <source>
        <dbReference type="ARBA" id="ARBA00007607"/>
    </source>
</evidence>
<evidence type="ECO:0000256" key="1">
    <source>
        <dbReference type="ARBA" id="ARBA00002533"/>
    </source>
</evidence>
<feature type="transmembrane region" description="Helical" evidence="19">
    <location>
        <begin position="222"/>
        <end position="245"/>
    </location>
</feature>
<sequence length="290" mass="30207">MGEEEVKQEEKEVKAKPKEAFKLSFDYFNESRLGIFALIIGILIAIFPGLPAFIKGIGMMIVFVWGADSVRKTAKYGLGTGVPSIGVLAMGFGIIGGITGIAVASMSFGTLVVGGIEIAFGVLAGVALLALLGFISGNLANGDKFINMKIPGLERGMTELGMAGTLAVLIETSIITGTYAITSVLPNVINNGVIAVIFIISAFAMLQPLNTCLGADERRGRTLLMSIEIGGIASIILGLVTALTLSAVQGVPLIVLGAVVWVVFYRAYMKACLKEAYAVKGTGLIKTLGG</sequence>
<dbReference type="GO" id="GO:0006730">
    <property type="term" value="P:one-carbon metabolic process"/>
    <property type="evidence" value="ECO:0007669"/>
    <property type="project" value="UniProtKB-UniRule"/>
</dbReference>
<comment type="subcellular location">
    <subcellularLocation>
        <location evidence="2 19">Cell membrane</location>
        <topology evidence="2 19">Multi-pass membrane protein</topology>
    </subcellularLocation>
</comment>
<comment type="pathway">
    <text evidence="3 19">One-carbon metabolism; methanogenesis from CO(2); methyl-coenzyme M from 5,10-methylene-5,6,7,8-tetrahydromethanopterin: step 2/2.</text>
</comment>
<evidence type="ECO:0000256" key="5">
    <source>
        <dbReference type="ARBA" id="ARBA00011616"/>
    </source>
</evidence>
<dbReference type="EC" id="7.2.1.4" evidence="18 19"/>
<comment type="catalytic activity">
    <reaction evidence="17 19">
        <text>5-methyl-5,6,7,8-tetrahydromethanopterin + coenzyme M + 2 Na(+)(in) = 5,6,7,8-tetrahydromethanopterin + methyl-coenzyme M + 2 Na(+)(out)</text>
        <dbReference type="Rhea" id="RHEA:53492"/>
        <dbReference type="ChEBI" id="CHEBI:29101"/>
        <dbReference type="ChEBI" id="CHEBI:58103"/>
        <dbReference type="ChEBI" id="CHEBI:58116"/>
        <dbReference type="ChEBI" id="CHEBI:58286"/>
        <dbReference type="ChEBI" id="CHEBI:58319"/>
        <dbReference type="EC" id="7.2.1.4"/>
    </reaction>
</comment>
<gene>
    <name evidence="19 20" type="primary">mtrC</name>
    <name evidence="20" type="ORF">ENONAMDD_00014</name>
</gene>
<dbReference type="HAMAP" id="MF_01096">
    <property type="entry name" value="MtrC"/>
    <property type="match status" value="1"/>
</dbReference>
<proteinExistence type="inferred from homology"/>
<reference evidence="20" key="1">
    <citation type="submission" date="2020-06" db="EMBL/GenBank/DDBJ databases">
        <title>Unique genomic features of the anaerobic methanotrophic archaea.</title>
        <authorList>
            <person name="Chadwick G.L."/>
            <person name="Skennerton C.T."/>
            <person name="Laso-Perez R."/>
            <person name="Leu A.O."/>
            <person name="Speth D.R."/>
            <person name="Yu H."/>
            <person name="Morgan-Lang C."/>
            <person name="Hatzenpichler R."/>
            <person name="Goudeau D."/>
            <person name="Malmstrom R."/>
            <person name="Brazelton W.J."/>
            <person name="Woyke T."/>
            <person name="Hallam S.J."/>
            <person name="Tyson G.W."/>
            <person name="Wegener G."/>
            <person name="Boetius A."/>
            <person name="Orphan V."/>
        </authorList>
    </citation>
    <scope>NUCLEOTIDE SEQUENCE</scope>
</reference>
<dbReference type="GO" id="GO:0019386">
    <property type="term" value="P:methanogenesis, from carbon dioxide"/>
    <property type="evidence" value="ECO:0007669"/>
    <property type="project" value="UniProtKB-UniRule"/>
</dbReference>
<evidence type="ECO:0000256" key="3">
    <source>
        <dbReference type="ARBA" id="ARBA00004839"/>
    </source>
</evidence>
<dbReference type="Pfam" id="PF04211">
    <property type="entry name" value="MtrC"/>
    <property type="match status" value="1"/>
</dbReference>
<dbReference type="GO" id="GO:0005886">
    <property type="term" value="C:plasma membrane"/>
    <property type="evidence" value="ECO:0007669"/>
    <property type="project" value="UniProtKB-SubCell"/>
</dbReference>
<comment type="similarity">
    <text evidence="4 19">Belongs to the MtrC family.</text>
</comment>
<organism evidence="20">
    <name type="scientific">Candidatus Methanophaga sp. ANME-1 ERB7</name>
    <dbReference type="NCBI Taxonomy" id="2759913"/>
    <lineage>
        <taxon>Archaea</taxon>
        <taxon>Methanobacteriati</taxon>
        <taxon>Methanobacteriota</taxon>
        <taxon>Stenosarchaea group</taxon>
        <taxon>Methanomicrobia</taxon>
        <taxon>Candidatus Methanophagales</taxon>
        <taxon>Candidatus Methanophagaceae</taxon>
        <taxon>Candidatus Methanophaga</taxon>
    </lineage>
</organism>
<feature type="transmembrane region" description="Helical" evidence="19">
    <location>
        <begin position="160"/>
        <end position="182"/>
    </location>
</feature>
<evidence type="ECO:0000256" key="12">
    <source>
        <dbReference type="ARBA" id="ARBA00022967"/>
    </source>
</evidence>
<evidence type="ECO:0000256" key="14">
    <source>
        <dbReference type="ARBA" id="ARBA00022994"/>
    </source>
</evidence>
<dbReference type="InterPro" id="IPR005865">
    <property type="entry name" value="THM_MeTrfase_su_C"/>
</dbReference>
<comment type="function">
    <text evidence="1 19">Part of a complex that catalyzes the formation of methyl-coenzyme M and tetrahydromethanopterin from coenzyme M and methyl-tetrahydromethanopterin. This is an energy-conserving, sodium-ion translocating step.</text>
</comment>
<keyword evidence="12 19" id="KW-1278">Translocase</keyword>
<evidence type="ECO:0000256" key="16">
    <source>
        <dbReference type="ARBA" id="ARBA00029817"/>
    </source>
</evidence>
<comment type="subunit">
    <text evidence="5 19">The complex is composed of 8 subunits; MtrA, MtrB, MtrC, MtrD, MtrE, MtrF, MtrG and MtrH.</text>
</comment>
<feature type="transmembrane region" description="Helical" evidence="19">
    <location>
        <begin position="118"/>
        <end position="139"/>
    </location>
</feature>
<evidence type="ECO:0000256" key="11">
    <source>
        <dbReference type="ARBA" id="ARBA00022692"/>
    </source>
</evidence>
<evidence type="ECO:0000256" key="9">
    <source>
        <dbReference type="ARBA" id="ARBA00022603"/>
    </source>
</evidence>
<feature type="transmembrane region" description="Helical" evidence="19">
    <location>
        <begin position="87"/>
        <end position="112"/>
    </location>
</feature>
<evidence type="ECO:0000256" key="17">
    <source>
        <dbReference type="ARBA" id="ARBA00044880"/>
    </source>
</evidence>
<dbReference type="NCBIfam" id="TIGR01148">
    <property type="entry name" value="mtrC"/>
    <property type="match status" value="1"/>
</dbReference>
<evidence type="ECO:0000256" key="18">
    <source>
        <dbReference type="ARBA" id="ARBA00044970"/>
    </source>
</evidence>
<name>A0A7G9Z3I9_9EURY</name>
<accession>A0A7G9Z3I9</accession>
<keyword evidence="9 19" id="KW-0489">Methyltransferase</keyword>
<evidence type="ECO:0000256" key="2">
    <source>
        <dbReference type="ARBA" id="ARBA00004651"/>
    </source>
</evidence>
<keyword evidence="15 19" id="KW-0472">Membrane</keyword>
<evidence type="ECO:0000256" key="19">
    <source>
        <dbReference type="HAMAP-Rule" id="MF_01096"/>
    </source>
</evidence>
<evidence type="ECO:0000256" key="6">
    <source>
        <dbReference type="ARBA" id="ARBA00015131"/>
    </source>
</evidence>
<evidence type="ECO:0000256" key="7">
    <source>
        <dbReference type="ARBA" id="ARBA00022475"/>
    </source>
</evidence>
<dbReference type="GO" id="GO:0032259">
    <property type="term" value="P:methylation"/>
    <property type="evidence" value="ECO:0007669"/>
    <property type="project" value="UniProtKB-KW"/>
</dbReference>
<keyword evidence="13 19" id="KW-1133">Transmembrane helix</keyword>
<keyword evidence="10 19" id="KW-0808">Transferase</keyword>
<dbReference type="AlphaFoldDB" id="A0A7G9Z3I9"/>